<evidence type="ECO:0000313" key="3">
    <source>
        <dbReference type="Proteomes" id="UP000887577"/>
    </source>
</evidence>
<dbReference type="WBParaSite" id="PSU_v2.g9624.t1">
    <property type="protein sequence ID" value="PSU_v2.g9624.t1"/>
    <property type="gene ID" value="PSU_v2.g9624"/>
</dbReference>
<name>A0A914ZBE0_9BILA</name>
<proteinExistence type="predicted"/>
<keyword evidence="2" id="KW-0812">Transmembrane</keyword>
<evidence type="ECO:0000256" key="2">
    <source>
        <dbReference type="SAM" id="Phobius"/>
    </source>
</evidence>
<keyword evidence="2" id="KW-1133">Transmembrane helix</keyword>
<dbReference type="AlphaFoldDB" id="A0A914ZBE0"/>
<evidence type="ECO:0000313" key="4">
    <source>
        <dbReference type="WBParaSite" id="PSU_v2.g9624.t1"/>
    </source>
</evidence>
<feature type="transmembrane region" description="Helical" evidence="2">
    <location>
        <begin position="61"/>
        <end position="79"/>
    </location>
</feature>
<feature type="transmembrane region" description="Helical" evidence="2">
    <location>
        <begin position="85"/>
        <end position="104"/>
    </location>
</feature>
<protein>
    <submittedName>
        <fullName evidence="4">Uncharacterized protein</fullName>
    </submittedName>
</protein>
<reference evidence="4" key="1">
    <citation type="submission" date="2022-11" db="UniProtKB">
        <authorList>
            <consortium name="WormBaseParasite"/>
        </authorList>
    </citation>
    <scope>IDENTIFICATION</scope>
</reference>
<dbReference type="Proteomes" id="UP000887577">
    <property type="component" value="Unplaced"/>
</dbReference>
<keyword evidence="2" id="KW-0472">Membrane</keyword>
<accession>A0A914ZBE0</accession>
<keyword evidence="3" id="KW-1185">Reference proteome</keyword>
<sequence length="107" mass="12242">MEKSGENLALVNNKLSIPPPPPAKDERKLSKMDTLISFLEIKKGDESLEAFWHSINDMKTFYFGLAVWCIGWNLAAVYISPTKWIQFIPLIILGIFFGFSGFHCRYV</sequence>
<feature type="region of interest" description="Disordered" evidence="1">
    <location>
        <begin position="1"/>
        <end position="27"/>
    </location>
</feature>
<organism evidence="3 4">
    <name type="scientific">Panagrolaimus superbus</name>
    <dbReference type="NCBI Taxonomy" id="310955"/>
    <lineage>
        <taxon>Eukaryota</taxon>
        <taxon>Metazoa</taxon>
        <taxon>Ecdysozoa</taxon>
        <taxon>Nematoda</taxon>
        <taxon>Chromadorea</taxon>
        <taxon>Rhabditida</taxon>
        <taxon>Tylenchina</taxon>
        <taxon>Panagrolaimomorpha</taxon>
        <taxon>Panagrolaimoidea</taxon>
        <taxon>Panagrolaimidae</taxon>
        <taxon>Panagrolaimus</taxon>
    </lineage>
</organism>
<evidence type="ECO:0000256" key="1">
    <source>
        <dbReference type="SAM" id="MobiDB-lite"/>
    </source>
</evidence>